<dbReference type="PANTHER" id="PTHR33371">
    <property type="entry name" value="INTERMEMBRANE PHOSPHOLIPID TRANSPORT SYSTEM BINDING PROTEIN MLAD-RELATED"/>
    <property type="match status" value="1"/>
</dbReference>
<dbReference type="InterPro" id="IPR052336">
    <property type="entry name" value="MlaD_Phospholipid_Transporter"/>
</dbReference>
<dbReference type="PANTHER" id="PTHR33371:SF4">
    <property type="entry name" value="INTERMEMBRANE PHOSPHOLIPID TRANSPORT SYSTEM BINDING PROTEIN MLAD"/>
    <property type="match status" value="1"/>
</dbReference>
<keyword evidence="2" id="KW-0812">Transmembrane</keyword>
<feature type="domain" description="Mce/MlaD" evidence="3">
    <location>
        <begin position="33"/>
        <end position="108"/>
    </location>
</feature>
<dbReference type="RefSeq" id="WP_087286481.1">
    <property type="nucleotide sequence ID" value="NZ_NFJD01000001.1"/>
</dbReference>
<comment type="caution">
    <text evidence="4">The sequence shown here is derived from an EMBL/GenBank/DDBJ whole genome shotgun (WGS) entry which is preliminary data.</text>
</comment>
<feature type="transmembrane region" description="Helical" evidence="2">
    <location>
        <begin position="7"/>
        <end position="26"/>
    </location>
</feature>
<keyword evidence="1" id="KW-0175">Coiled coil</keyword>
<protein>
    <recommendedName>
        <fullName evidence="3">Mce/MlaD domain-containing protein</fullName>
    </recommendedName>
</protein>
<dbReference type="InterPro" id="IPR003399">
    <property type="entry name" value="Mce/MlaD"/>
</dbReference>
<dbReference type="Proteomes" id="UP000196368">
    <property type="component" value="Unassembled WGS sequence"/>
</dbReference>
<reference evidence="5" key="1">
    <citation type="submission" date="2017-04" db="EMBL/GenBank/DDBJ databases">
        <title>Function of individual gut microbiota members based on whole genome sequencing of pure cultures obtained from chicken caecum.</title>
        <authorList>
            <person name="Medvecky M."/>
            <person name="Cejkova D."/>
            <person name="Polansky O."/>
            <person name="Karasova D."/>
            <person name="Kubasova T."/>
            <person name="Cizek A."/>
            <person name="Rychlik I."/>
        </authorList>
    </citation>
    <scope>NUCLEOTIDE SEQUENCE [LARGE SCALE GENOMIC DNA]</scope>
    <source>
        <strain evidence="5">An273</strain>
    </source>
</reference>
<name>A0A1Y4DE21_9BACT</name>
<dbReference type="AlphaFoldDB" id="A0A1Y4DE21"/>
<feature type="coiled-coil region" evidence="1">
    <location>
        <begin position="157"/>
        <end position="209"/>
    </location>
</feature>
<evidence type="ECO:0000259" key="3">
    <source>
        <dbReference type="Pfam" id="PF02470"/>
    </source>
</evidence>
<accession>A0A1Y4DE21</accession>
<keyword evidence="2" id="KW-0472">Membrane</keyword>
<dbReference type="OrthoDB" id="9788420at2"/>
<evidence type="ECO:0000313" key="4">
    <source>
        <dbReference type="EMBL" id="OUO57347.1"/>
    </source>
</evidence>
<keyword evidence="2" id="KW-1133">Transmembrane helix</keyword>
<keyword evidence="5" id="KW-1185">Reference proteome</keyword>
<dbReference type="EMBL" id="NFJD01000001">
    <property type="protein sequence ID" value="OUO57347.1"/>
    <property type="molecule type" value="Genomic_DNA"/>
</dbReference>
<evidence type="ECO:0000313" key="5">
    <source>
        <dbReference type="Proteomes" id="UP000196368"/>
    </source>
</evidence>
<evidence type="ECO:0000256" key="2">
    <source>
        <dbReference type="SAM" id="Phobius"/>
    </source>
</evidence>
<sequence>MKPETKLGIFTVLGIVIFGFSLYFLGGLSVTRSYEINVAFEDVSGLPVKAPVKLSGVEVGRVRHIRIEKGQAVVVADIHEGVEIFRDARFSVVMTGIIGTKYLKVEQGTPAAGVLKPGALVRGADEMPMDVMITKTMSSIKEFVDSVNNQGQFGEKLNQTMHEVRQLSANLNQLVAQMRPYLSRSVQNLDVASAKLNDLMAKADSLMNSLEQGEGVIGSLIKDPQMKEDVKDSVKDLKETMGEVKTFVGKMSRFRVYWDYDFFYMPGPALATSDLALEIYPSSGYTFYRAGIANIGNEDDRLDAKDYLEKNQFDVRFGLYNKWATISAGLIRGAGGVALELKPFYDKEFLERFTFTGEFSDWGRDRVINGRLFNKPNLTYGVDFRFNRYFSVGAWARDVLETNDFAVKANISFNDQDISSFFGLAAMAGS</sequence>
<evidence type="ECO:0000256" key="1">
    <source>
        <dbReference type="SAM" id="Coils"/>
    </source>
</evidence>
<gene>
    <name evidence="4" type="ORF">B5F75_00815</name>
</gene>
<dbReference type="Pfam" id="PF02470">
    <property type="entry name" value="MlaD"/>
    <property type="match status" value="1"/>
</dbReference>
<proteinExistence type="predicted"/>
<organism evidence="4 5">
    <name type="scientific">Candidatus Avelusimicrobium gallicola</name>
    <dbReference type="NCBI Taxonomy" id="2562704"/>
    <lineage>
        <taxon>Bacteria</taxon>
        <taxon>Pseudomonadati</taxon>
        <taxon>Elusimicrobiota</taxon>
        <taxon>Elusimicrobia</taxon>
        <taxon>Elusimicrobiales</taxon>
        <taxon>Elusimicrobiaceae</taxon>
        <taxon>Candidatus Avelusimicrobium</taxon>
    </lineage>
</organism>